<organism evidence="2 3">
    <name type="scientific">Stichopus japonicus</name>
    <name type="common">Sea cucumber</name>
    <dbReference type="NCBI Taxonomy" id="307972"/>
    <lineage>
        <taxon>Eukaryota</taxon>
        <taxon>Metazoa</taxon>
        <taxon>Echinodermata</taxon>
        <taxon>Eleutherozoa</taxon>
        <taxon>Echinozoa</taxon>
        <taxon>Holothuroidea</taxon>
        <taxon>Aspidochirotacea</taxon>
        <taxon>Aspidochirotida</taxon>
        <taxon>Stichopodidae</taxon>
        <taxon>Apostichopus</taxon>
    </lineage>
</organism>
<accession>A0A2G8JSZ7</accession>
<feature type="compositionally biased region" description="Basic residues" evidence="1">
    <location>
        <begin position="25"/>
        <end position="34"/>
    </location>
</feature>
<keyword evidence="3" id="KW-1185">Reference proteome</keyword>
<feature type="region of interest" description="Disordered" evidence="1">
    <location>
        <begin position="1"/>
        <end position="225"/>
    </location>
</feature>
<reference evidence="2 3" key="1">
    <citation type="journal article" date="2017" name="PLoS Biol.">
        <title>The sea cucumber genome provides insights into morphological evolution and visceral regeneration.</title>
        <authorList>
            <person name="Zhang X."/>
            <person name="Sun L."/>
            <person name="Yuan J."/>
            <person name="Sun Y."/>
            <person name="Gao Y."/>
            <person name="Zhang L."/>
            <person name="Li S."/>
            <person name="Dai H."/>
            <person name="Hamel J.F."/>
            <person name="Liu C."/>
            <person name="Yu Y."/>
            <person name="Liu S."/>
            <person name="Lin W."/>
            <person name="Guo K."/>
            <person name="Jin S."/>
            <person name="Xu P."/>
            <person name="Storey K.B."/>
            <person name="Huan P."/>
            <person name="Zhang T."/>
            <person name="Zhou Y."/>
            <person name="Zhang J."/>
            <person name="Lin C."/>
            <person name="Li X."/>
            <person name="Xing L."/>
            <person name="Huo D."/>
            <person name="Sun M."/>
            <person name="Wang L."/>
            <person name="Mercier A."/>
            <person name="Li F."/>
            <person name="Yang H."/>
            <person name="Xiang J."/>
        </authorList>
    </citation>
    <scope>NUCLEOTIDE SEQUENCE [LARGE SCALE GENOMIC DNA]</scope>
    <source>
        <strain evidence="2">Shaxun</strain>
        <tissue evidence="2">Muscle</tissue>
    </source>
</reference>
<evidence type="ECO:0000256" key="1">
    <source>
        <dbReference type="SAM" id="MobiDB-lite"/>
    </source>
</evidence>
<gene>
    <name evidence="2" type="ORF">BSL78_24286</name>
</gene>
<dbReference type="EMBL" id="MRZV01001305">
    <property type="protein sequence ID" value="PIK38884.1"/>
    <property type="molecule type" value="Genomic_DNA"/>
</dbReference>
<feature type="compositionally biased region" description="Basic residues" evidence="1">
    <location>
        <begin position="82"/>
        <end position="102"/>
    </location>
</feature>
<name>A0A2G8JSZ7_STIJA</name>
<feature type="compositionally biased region" description="Polar residues" evidence="1">
    <location>
        <begin position="7"/>
        <end position="16"/>
    </location>
</feature>
<dbReference type="Proteomes" id="UP000230750">
    <property type="component" value="Unassembled WGS sequence"/>
</dbReference>
<feature type="compositionally biased region" description="Basic and acidic residues" evidence="1">
    <location>
        <begin position="37"/>
        <end position="59"/>
    </location>
</feature>
<feature type="compositionally biased region" description="Polar residues" evidence="1">
    <location>
        <begin position="177"/>
        <end position="186"/>
    </location>
</feature>
<sequence>MPPSMVSGKSSTQSESSVKDGLDHRAKKKAKRVKQIITDEEKVNLQSKAGEDESHDRPVHTATLSWIPTENDLPGPEELKTLMKKQRKKPKDKKKAKKAKKWKDREDLLRGDWDWLKEKPKKHKKKKHKEDKKRDRENELDSDPDFIPTERHKSKKPTRRDDSKMKEKKIKALISKLSGNVKPSPSRTRESGKAEQPIRNIRSKPVGRDTSLRKLSTPLSVGSEPNDYHFAKGYLSYEEDLAGHLQSNVSLTEEDVFSPTRFVNYCLYPDVLKTKLQEDSERKRAR</sequence>
<comment type="caution">
    <text evidence="2">The sequence shown here is derived from an EMBL/GenBank/DDBJ whole genome shotgun (WGS) entry which is preliminary data.</text>
</comment>
<evidence type="ECO:0000313" key="2">
    <source>
        <dbReference type="EMBL" id="PIK38884.1"/>
    </source>
</evidence>
<protein>
    <submittedName>
        <fullName evidence="2">Uncharacterized protein</fullName>
    </submittedName>
</protein>
<evidence type="ECO:0000313" key="3">
    <source>
        <dbReference type="Proteomes" id="UP000230750"/>
    </source>
</evidence>
<proteinExistence type="predicted"/>
<feature type="compositionally biased region" description="Basic and acidic residues" evidence="1">
    <location>
        <begin position="103"/>
        <end position="118"/>
    </location>
</feature>
<feature type="compositionally biased region" description="Basic residues" evidence="1">
    <location>
        <begin position="119"/>
        <end position="131"/>
    </location>
</feature>
<dbReference type="AlphaFoldDB" id="A0A2G8JSZ7"/>